<comment type="similarity">
    <text evidence="2">Belongs to the glycosyl hydrolase 2 family.</text>
</comment>
<dbReference type="EMBL" id="JACHMD010000001">
    <property type="protein sequence ID" value="MBB4668253.1"/>
    <property type="molecule type" value="Genomic_DNA"/>
</dbReference>
<dbReference type="Proteomes" id="UP000573729">
    <property type="component" value="Unassembled WGS sequence"/>
</dbReference>
<feature type="domain" description="Beta-mannosidase-like galactose-binding" evidence="9">
    <location>
        <begin position="23"/>
        <end position="182"/>
    </location>
</feature>
<dbReference type="Gene3D" id="3.20.20.80">
    <property type="entry name" value="Glycosidases"/>
    <property type="match status" value="1"/>
</dbReference>
<reference evidence="10 11" key="1">
    <citation type="submission" date="2020-08" db="EMBL/GenBank/DDBJ databases">
        <title>Sequencing the genomes of 1000 actinobacteria strains.</title>
        <authorList>
            <person name="Klenk H.-P."/>
        </authorList>
    </citation>
    <scope>NUCLEOTIDE SEQUENCE [LARGE SCALE GENOMIC DNA]</scope>
    <source>
        <strain evidence="10 11">DSM 24947</strain>
    </source>
</reference>
<dbReference type="Pfam" id="PF02836">
    <property type="entry name" value="Glyco_hydro_2_C"/>
    <property type="match status" value="1"/>
</dbReference>
<dbReference type="InterPro" id="IPR017853">
    <property type="entry name" value="GH"/>
</dbReference>
<keyword evidence="11" id="KW-1185">Reference proteome</keyword>
<dbReference type="InterPro" id="IPR054593">
    <property type="entry name" value="Beta-mannosidase-like_N2"/>
</dbReference>
<dbReference type="SUPFAM" id="SSF49785">
    <property type="entry name" value="Galactose-binding domain-like"/>
    <property type="match status" value="1"/>
</dbReference>
<evidence type="ECO:0000259" key="7">
    <source>
        <dbReference type="Pfam" id="PF00703"/>
    </source>
</evidence>
<dbReference type="PANTHER" id="PTHR43730">
    <property type="entry name" value="BETA-MANNOSIDASE"/>
    <property type="match status" value="1"/>
</dbReference>
<dbReference type="AlphaFoldDB" id="A0A7W7BVA3"/>
<dbReference type="InterPro" id="IPR036156">
    <property type="entry name" value="Beta-gal/glucu_dom_sf"/>
</dbReference>
<comment type="catalytic activity">
    <reaction evidence="1">
        <text>Hydrolysis of terminal, non-reducing beta-D-mannose residues in beta-D-mannosides.</text>
        <dbReference type="EC" id="3.2.1.25"/>
    </reaction>
</comment>
<dbReference type="SUPFAM" id="SSF49303">
    <property type="entry name" value="beta-Galactosidase/glucuronidase domain"/>
    <property type="match status" value="1"/>
</dbReference>
<evidence type="ECO:0000313" key="11">
    <source>
        <dbReference type="Proteomes" id="UP000573729"/>
    </source>
</evidence>
<dbReference type="EC" id="3.2.1.25" evidence="3"/>
<evidence type="ECO:0000259" key="9">
    <source>
        <dbReference type="Pfam" id="PF22666"/>
    </source>
</evidence>
<feature type="domain" description="Glycoside hydrolase family 2 catalytic" evidence="8">
    <location>
        <begin position="313"/>
        <end position="432"/>
    </location>
</feature>
<evidence type="ECO:0000256" key="6">
    <source>
        <dbReference type="ARBA" id="ARBA00023295"/>
    </source>
</evidence>
<name>A0A7W7BVA3_9MICO</name>
<accession>A0A7W7BVA3</accession>
<feature type="domain" description="Glycoside hydrolase family 2 immunoglobulin-like beta-sandwich" evidence="7">
    <location>
        <begin position="232"/>
        <end position="296"/>
    </location>
</feature>
<keyword evidence="5 10" id="KW-0378">Hydrolase</keyword>
<dbReference type="GO" id="GO:0006516">
    <property type="term" value="P:glycoprotein catabolic process"/>
    <property type="evidence" value="ECO:0007669"/>
    <property type="project" value="TreeGrafter"/>
</dbReference>
<dbReference type="SUPFAM" id="SSF51445">
    <property type="entry name" value="(Trans)glycosidases"/>
    <property type="match status" value="1"/>
</dbReference>
<dbReference type="InterPro" id="IPR050887">
    <property type="entry name" value="Beta-mannosidase_GH2"/>
</dbReference>
<keyword evidence="6 10" id="KW-0326">Glycosidase</keyword>
<evidence type="ECO:0000313" key="10">
    <source>
        <dbReference type="EMBL" id="MBB4668253.1"/>
    </source>
</evidence>
<evidence type="ECO:0000256" key="4">
    <source>
        <dbReference type="ARBA" id="ARBA00022729"/>
    </source>
</evidence>
<dbReference type="InterPro" id="IPR013783">
    <property type="entry name" value="Ig-like_fold"/>
</dbReference>
<dbReference type="InterPro" id="IPR006102">
    <property type="entry name" value="Ig-like_GH2"/>
</dbReference>
<evidence type="ECO:0000256" key="3">
    <source>
        <dbReference type="ARBA" id="ARBA00012754"/>
    </source>
</evidence>
<evidence type="ECO:0000256" key="5">
    <source>
        <dbReference type="ARBA" id="ARBA00022801"/>
    </source>
</evidence>
<gene>
    <name evidence="10" type="ORF">BKA24_002962</name>
</gene>
<evidence type="ECO:0000256" key="1">
    <source>
        <dbReference type="ARBA" id="ARBA00000829"/>
    </source>
</evidence>
<dbReference type="RefSeq" id="WP_184219978.1">
    <property type="nucleotide sequence ID" value="NZ_JACHMD010000001.1"/>
</dbReference>
<protein>
    <recommendedName>
        <fullName evidence="3">beta-mannosidase</fullName>
        <ecNumber evidence="3">3.2.1.25</ecNumber>
    </recommendedName>
</protein>
<dbReference type="Pfam" id="PF00703">
    <property type="entry name" value="Glyco_hydro_2"/>
    <property type="match status" value="1"/>
</dbReference>
<sequence>MHHDLATGWTVRLVTGEAPDDLASRLDAVPAEVPGVVHTDLLAAGLITDPFVDDAEASLRWIGESDWEYRTSFDWSDTGDTRVDLVAEGLDTVAHVELNGVTVARTVNQHRSYRLPVAELLRPGCNDIVITFRSPYAYAREQEDLLGKRPHSYENPFNAMRKAACNFGWDWGPDLASVGIWKPIGIHSWSGARIAAVRPLVDVIDGVPTVTVHVDVEWADTEPAAGAELAVEVAGQTALVALGPGQTSASTTIDAPGAALWWPRGYGEQTRHELDVRLLSETGDELSHWTRRIGFRSVEIDVAPDEQGSAFRIIVNGEDVYIRGANWIPDDVFFPRITRDTLQKSITDALESNMNMLRVWGGGIYESEDFYDLCDENGILVWQDFLLACAAYAEDDALWSEFEAEAVEAVTRLTAHPSLVVWNGGNENIWGYIDWNWRSQLGAMTWGEGYYIDLFPRIVRQLAPNTPYSEGSPFSFSRYVHPNDDAHGTMHIWDVWNRVDYTHYRDYRPRFVSEFGFQGPPAWSTLEYAVHDEPRDPFGPNMLVHQKADDGNGKLQRGLGEHLPQPDSYEDWHWTMQLNQARAVAYGIEHFRSLFPLNRGSIVWQLNDCWPVVSWAAVDSMRHRKPLWHALRRVYADRLLTIQPREGALVAVLHNDAAEALSTTVTLTRRSLLGEILAQERMPVEVDARSATVITVPASIASVADSSAEFAAVIADSGERAFWYFAEDPALLLQSDAVAASATEVPGGYAVRVEARSLVKDLTVLADKVDAGARAQDGLLTLLPGEVAEIRVQARPGLEPAAFTDPRVLRSANDLCDPRNA</sequence>
<dbReference type="Pfam" id="PF22666">
    <property type="entry name" value="Glyco_hydro_2_N2"/>
    <property type="match status" value="1"/>
</dbReference>
<organism evidence="10 11">
    <name type="scientific">Microbacterium marinum</name>
    <dbReference type="NCBI Taxonomy" id="421115"/>
    <lineage>
        <taxon>Bacteria</taxon>
        <taxon>Bacillati</taxon>
        <taxon>Actinomycetota</taxon>
        <taxon>Actinomycetes</taxon>
        <taxon>Micrococcales</taxon>
        <taxon>Microbacteriaceae</taxon>
        <taxon>Microbacterium</taxon>
    </lineage>
</organism>
<dbReference type="Gene3D" id="2.60.120.260">
    <property type="entry name" value="Galactose-binding domain-like"/>
    <property type="match status" value="1"/>
</dbReference>
<dbReference type="InterPro" id="IPR006103">
    <property type="entry name" value="Glyco_hydro_2_cat"/>
</dbReference>
<dbReference type="InterPro" id="IPR008979">
    <property type="entry name" value="Galactose-bd-like_sf"/>
</dbReference>
<evidence type="ECO:0000256" key="2">
    <source>
        <dbReference type="ARBA" id="ARBA00007401"/>
    </source>
</evidence>
<comment type="caution">
    <text evidence="10">The sequence shown here is derived from an EMBL/GenBank/DDBJ whole genome shotgun (WGS) entry which is preliminary data.</text>
</comment>
<dbReference type="FunFam" id="3.20.20.80:FF:000050">
    <property type="entry name" value="Beta-mannosidase B"/>
    <property type="match status" value="1"/>
</dbReference>
<evidence type="ECO:0000259" key="8">
    <source>
        <dbReference type="Pfam" id="PF02836"/>
    </source>
</evidence>
<dbReference type="PANTHER" id="PTHR43730:SF1">
    <property type="entry name" value="BETA-MANNOSIDASE"/>
    <property type="match status" value="1"/>
</dbReference>
<dbReference type="Gene3D" id="2.60.40.10">
    <property type="entry name" value="Immunoglobulins"/>
    <property type="match status" value="1"/>
</dbReference>
<proteinExistence type="inferred from homology"/>
<dbReference type="GO" id="GO:0005975">
    <property type="term" value="P:carbohydrate metabolic process"/>
    <property type="evidence" value="ECO:0007669"/>
    <property type="project" value="InterPro"/>
</dbReference>
<dbReference type="GO" id="GO:0004567">
    <property type="term" value="F:beta-mannosidase activity"/>
    <property type="evidence" value="ECO:0007669"/>
    <property type="project" value="UniProtKB-EC"/>
</dbReference>
<keyword evidence="4" id="KW-0732">Signal</keyword>